<dbReference type="PANTHER" id="PTHR35024">
    <property type="entry name" value="HYPOTHETICAL CYTOSOLIC PROTEIN"/>
    <property type="match status" value="1"/>
</dbReference>
<dbReference type="RefSeq" id="WP_226937324.1">
    <property type="nucleotide sequence ID" value="NZ_JACDXX010000022.1"/>
</dbReference>
<dbReference type="Proteomes" id="UP001198571">
    <property type="component" value="Unassembled WGS sequence"/>
</dbReference>
<evidence type="ECO:0000313" key="4">
    <source>
        <dbReference type="Proteomes" id="UP001198571"/>
    </source>
</evidence>
<organism evidence="3 4">
    <name type="scientific">Pseudogemmobacter faecipullorum</name>
    <dbReference type="NCBI Taxonomy" id="2755041"/>
    <lineage>
        <taxon>Bacteria</taxon>
        <taxon>Pseudomonadati</taxon>
        <taxon>Pseudomonadota</taxon>
        <taxon>Alphaproteobacteria</taxon>
        <taxon>Rhodobacterales</taxon>
        <taxon>Paracoccaceae</taxon>
        <taxon>Pseudogemmobacter</taxon>
    </lineage>
</organism>
<evidence type="ECO:0000256" key="1">
    <source>
        <dbReference type="ARBA" id="ARBA00044755"/>
    </source>
</evidence>
<dbReference type="InterPro" id="IPR007607">
    <property type="entry name" value="BacA/B"/>
</dbReference>
<name>A0ABS8CR97_9RHOB</name>
<protein>
    <submittedName>
        <fullName evidence="3">Polymer-forming cytoskeletal protein</fullName>
    </submittedName>
</protein>
<evidence type="ECO:0000256" key="2">
    <source>
        <dbReference type="SAM" id="MobiDB-lite"/>
    </source>
</evidence>
<proteinExistence type="inferred from homology"/>
<keyword evidence="4" id="KW-1185">Reference proteome</keyword>
<dbReference type="Pfam" id="PF04519">
    <property type="entry name" value="Bactofilin"/>
    <property type="match status" value="1"/>
</dbReference>
<sequence>MFSKTGDPVTEPQPRSGGTNASRSVLGTDLKITGEITSTGALEVLGEIDGNITADSLTIGPQGRVSGSVTAKSVEVTGQLEGRVESASFTLRASAQVTADVSYEKLVIESGATIEGRFSRLKG</sequence>
<feature type="compositionally biased region" description="Polar residues" evidence="2">
    <location>
        <begin position="16"/>
        <end position="25"/>
    </location>
</feature>
<dbReference type="PANTHER" id="PTHR35024:SF4">
    <property type="entry name" value="POLYMER-FORMING CYTOSKELETAL PROTEIN"/>
    <property type="match status" value="1"/>
</dbReference>
<feature type="region of interest" description="Disordered" evidence="2">
    <location>
        <begin position="1"/>
        <end position="26"/>
    </location>
</feature>
<comment type="similarity">
    <text evidence="1">Belongs to the bactofilin family.</text>
</comment>
<accession>A0ABS8CR97</accession>
<evidence type="ECO:0000313" key="3">
    <source>
        <dbReference type="EMBL" id="MCB5411893.1"/>
    </source>
</evidence>
<comment type="caution">
    <text evidence="3">The sequence shown here is derived from an EMBL/GenBank/DDBJ whole genome shotgun (WGS) entry which is preliminary data.</text>
</comment>
<dbReference type="EMBL" id="JACDXX010000022">
    <property type="protein sequence ID" value="MCB5411893.1"/>
    <property type="molecule type" value="Genomic_DNA"/>
</dbReference>
<reference evidence="3 4" key="1">
    <citation type="submission" date="2020-07" db="EMBL/GenBank/DDBJ databases">
        <title>Pseudogemmobacter sp. nov., isolated from poultry manure in Taiwan.</title>
        <authorList>
            <person name="Lin S.-Y."/>
            <person name="Tang Y.-S."/>
            <person name="Young C.-C."/>
        </authorList>
    </citation>
    <scope>NUCLEOTIDE SEQUENCE [LARGE SCALE GENOMIC DNA]</scope>
    <source>
        <strain evidence="3 4">CC-YST710</strain>
    </source>
</reference>
<gene>
    <name evidence="3" type="ORF">H0485_18035</name>
</gene>